<dbReference type="PANTHER" id="PTHR16026">
    <property type="entry name" value="CARTILAGE ACIDIC PROTEIN 1"/>
    <property type="match status" value="1"/>
</dbReference>
<name>A0ABT7WDV1_9FLAO</name>
<protein>
    <submittedName>
        <fullName evidence="4">VCBS repeat-containing protein</fullName>
    </submittedName>
</protein>
<dbReference type="EMBL" id="JAUDUY010000002">
    <property type="protein sequence ID" value="MDM9631090.1"/>
    <property type="molecule type" value="Genomic_DNA"/>
</dbReference>
<dbReference type="InterPro" id="IPR028994">
    <property type="entry name" value="Integrin_alpha_N"/>
</dbReference>
<dbReference type="Pfam" id="PF13517">
    <property type="entry name" value="FG-GAP_3"/>
    <property type="match status" value="4"/>
</dbReference>
<dbReference type="InterPro" id="IPR011519">
    <property type="entry name" value="UnbV_ASPIC"/>
</dbReference>
<keyword evidence="1 2" id="KW-0732">Signal</keyword>
<evidence type="ECO:0000313" key="5">
    <source>
        <dbReference type="Proteomes" id="UP001174839"/>
    </source>
</evidence>
<keyword evidence="5" id="KW-1185">Reference proteome</keyword>
<dbReference type="InterPro" id="IPR013517">
    <property type="entry name" value="FG-GAP"/>
</dbReference>
<dbReference type="Pfam" id="PF07593">
    <property type="entry name" value="UnbV_ASPIC"/>
    <property type="match status" value="1"/>
</dbReference>
<gene>
    <name evidence="4" type="ORF">QU605_06400</name>
</gene>
<dbReference type="Gene3D" id="2.130.10.130">
    <property type="entry name" value="Integrin alpha, N-terminal"/>
    <property type="match status" value="3"/>
</dbReference>
<feature type="signal peptide" evidence="2">
    <location>
        <begin position="1"/>
        <end position="28"/>
    </location>
</feature>
<feature type="domain" description="ASPIC/UnbV" evidence="3">
    <location>
        <begin position="548"/>
        <end position="610"/>
    </location>
</feature>
<organism evidence="4 5">
    <name type="scientific">Robiginitalea aurantiaca</name>
    <dbReference type="NCBI Taxonomy" id="3056915"/>
    <lineage>
        <taxon>Bacteria</taxon>
        <taxon>Pseudomonadati</taxon>
        <taxon>Bacteroidota</taxon>
        <taxon>Flavobacteriia</taxon>
        <taxon>Flavobacteriales</taxon>
        <taxon>Flavobacteriaceae</taxon>
        <taxon>Robiginitalea</taxon>
    </lineage>
</organism>
<evidence type="ECO:0000256" key="1">
    <source>
        <dbReference type="ARBA" id="ARBA00022729"/>
    </source>
</evidence>
<dbReference type="SUPFAM" id="SSF69318">
    <property type="entry name" value="Integrin alpha N-terminal domain"/>
    <property type="match status" value="3"/>
</dbReference>
<dbReference type="PROSITE" id="PS51257">
    <property type="entry name" value="PROKAR_LIPOPROTEIN"/>
    <property type="match status" value="1"/>
</dbReference>
<evidence type="ECO:0000256" key="2">
    <source>
        <dbReference type="SAM" id="SignalP"/>
    </source>
</evidence>
<sequence>MKTTYNLKSSFFTSISIPLALAFLIVSACKNKAEDEASGEVQASISGPVFKKIAPEESGIQFENRIEENVATLENLFDYDYFYNGAGTGIADLNNDGLLDIFFCGNQVENKLFINKGDLKFEDVTETAGINTGKQWSNGVTFVDINSDGWLDIYVSQGGPNTRPDRKNLLFLNQQDGTFEEVAEAFGLADMGISTQSAFFDYDRDGDLDCIVMNESEYYGADPILLDRLIKENPEAPFFNSSHLYRNDGDSFTEISKDAGIQRPIFGLGLSVSDINSDGWLDIYLASDYYLPDALFINQGDGTFKDEISKYTQQISYYGMGIDIADINNDALQDIFVLDMASSDHYRSKTLMASMDVARFDYLTRKAGYHYQYMYNSLQLNMGQNHFSNISQQTGMASTDWSWSVLMSDFDLDTDKDVFVTNGYRKYALDNDLQQRVFQARKQYRDKVPLEVKKELYNSMPSEKLSNLLYENKGDLEFQERGKDWGLGDLSFSNGAAMGDLDNDGDLDLVVNNMDENAFLYQNQSVEHNSGNYLNVSVEGESSESFPQVRLYSGETQQMIEVRRVRGYRSAHETAAHFGLGTDTRADSLRILWPDGNTLLLTDVQGNQTLKVHKRDAKPQTINSAITTLFEPADPLEMGITAVHKENPFVDFDTEILLPYKQSNFGPYFSKGDVNGDGLQDAYMGGASGQAGKLLIKKQRGFETVALPDFEKDKVYEDMGSVFFDVDSDGDLDLYVVSGGNEFQQGSSLYQDRIYLNDGQGNFARGTNMEESVSYSGKAVATLDFDGDGDEDLLVGNRILAGNYPRHAPSAILENRDGNLINATPEIAPELLDFGIINDLVITDFDGDGLQDFIAVGEWTGVGFFKNKGGSFELQDSNALGAPMKGWWFAISETDANADGKPDYVIGNAGRNIKFTASTDKPFKVFATDFDNNGTPDIVLSKKYEGKYVPVRGRECSSQQMPFIAQKFPSYSEFASASLEEVYGESLQESYEREVTSFSSYLLLNKGNGSFTPIPLPAQAQTTPIFAIISEDLNRDGRDDLILAGNIYETEVETPRLDAISGTVLLASSNGTYDVLPHAYSGLYLRGNMKSLLSFEENEKFWILAGRNDDSPLLYGLSGNNVPESPELSK</sequence>
<feature type="chain" id="PRO_5045487126" evidence="2">
    <location>
        <begin position="29"/>
        <end position="1130"/>
    </location>
</feature>
<dbReference type="PANTHER" id="PTHR16026:SF0">
    <property type="entry name" value="CARTILAGE ACIDIC PROTEIN 1"/>
    <property type="match status" value="1"/>
</dbReference>
<proteinExistence type="predicted"/>
<evidence type="ECO:0000313" key="4">
    <source>
        <dbReference type="EMBL" id="MDM9631090.1"/>
    </source>
</evidence>
<comment type="caution">
    <text evidence="4">The sequence shown here is derived from an EMBL/GenBank/DDBJ whole genome shotgun (WGS) entry which is preliminary data.</text>
</comment>
<dbReference type="Proteomes" id="UP001174839">
    <property type="component" value="Unassembled WGS sequence"/>
</dbReference>
<dbReference type="RefSeq" id="WP_289724443.1">
    <property type="nucleotide sequence ID" value="NZ_JAUDUY010000002.1"/>
</dbReference>
<reference evidence="4" key="1">
    <citation type="submission" date="2023-06" db="EMBL/GenBank/DDBJ databases">
        <title>Robiginitalea aurantiacus sp. nov. and Algoriphagus sediminis sp. nov., isolated from coastal sediment.</title>
        <authorList>
            <person name="Zhou Z.Y."/>
            <person name="An J."/>
            <person name="Jia Y.W."/>
            <person name="Du Z.J."/>
        </authorList>
    </citation>
    <scope>NUCLEOTIDE SEQUENCE</scope>
    <source>
        <strain evidence="4">M39</strain>
    </source>
</reference>
<accession>A0ABT7WDV1</accession>
<dbReference type="InterPro" id="IPR027039">
    <property type="entry name" value="Crtac1"/>
</dbReference>
<evidence type="ECO:0000259" key="3">
    <source>
        <dbReference type="Pfam" id="PF07593"/>
    </source>
</evidence>